<gene>
    <name evidence="2" type="primary">ZBED5_26</name>
    <name evidence="2" type="ORF">AVEN_60567_1</name>
</gene>
<reference evidence="2 3" key="1">
    <citation type="journal article" date="2019" name="Sci. Rep.">
        <title>Orb-weaving spider Araneus ventricosus genome elucidates the spidroin gene catalogue.</title>
        <authorList>
            <person name="Kono N."/>
            <person name="Nakamura H."/>
            <person name="Ohtoshi R."/>
            <person name="Moran D.A.P."/>
            <person name="Shinohara A."/>
            <person name="Yoshida Y."/>
            <person name="Fujiwara M."/>
            <person name="Mori M."/>
            <person name="Tomita M."/>
            <person name="Arakawa K."/>
        </authorList>
    </citation>
    <scope>NUCLEOTIDE SEQUENCE [LARGE SCALE GENOMIC DNA]</scope>
</reference>
<keyword evidence="3" id="KW-1185">Reference proteome</keyword>
<dbReference type="Proteomes" id="UP000499080">
    <property type="component" value="Unassembled WGS sequence"/>
</dbReference>
<proteinExistence type="predicted"/>
<dbReference type="GO" id="GO:0046983">
    <property type="term" value="F:protein dimerization activity"/>
    <property type="evidence" value="ECO:0007669"/>
    <property type="project" value="InterPro"/>
</dbReference>
<protein>
    <submittedName>
        <fullName evidence="2">Zinc finger BED domain-containing protein 5</fullName>
    </submittedName>
</protein>
<dbReference type="OrthoDB" id="6418415at2759"/>
<feature type="domain" description="HAT C-terminal dimerisation" evidence="1">
    <location>
        <begin position="122"/>
        <end position="180"/>
    </location>
</feature>
<evidence type="ECO:0000313" key="2">
    <source>
        <dbReference type="EMBL" id="GBM34224.1"/>
    </source>
</evidence>
<evidence type="ECO:0000313" key="3">
    <source>
        <dbReference type="Proteomes" id="UP000499080"/>
    </source>
</evidence>
<comment type="caution">
    <text evidence="2">The sequence shown here is derived from an EMBL/GenBank/DDBJ whole genome shotgun (WGS) entry which is preliminary data.</text>
</comment>
<dbReference type="EMBL" id="BGPR01000754">
    <property type="protein sequence ID" value="GBM34224.1"/>
    <property type="molecule type" value="Genomic_DNA"/>
</dbReference>
<sequence>MNYVWLCKENKSTYCKQKINWLPFQGKYNIGFQLWSKITSECFQTLSDFLEESEVDLDMEIRDGIKTHLSSLQQSLSDYFPNLENQDHWVQNPFKIKEKPQGFHSMNYENLIELSSDTQLEAKFRTVSLTIFWSDVFIEYPNLAKQAIRILLPFATTYLCEAGFSKYVATKTKYRNKLDVHQICEFSYQT</sequence>
<organism evidence="2 3">
    <name type="scientific">Araneus ventricosus</name>
    <name type="common">Orbweaver spider</name>
    <name type="synonym">Epeira ventricosa</name>
    <dbReference type="NCBI Taxonomy" id="182803"/>
    <lineage>
        <taxon>Eukaryota</taxon>
        <taxon>Metazoa</taxon>
        <taxon>Ecdysozoa</taxon>
        <taxon>Arthropoda</taxon>
        <taxon>Chelicerata</taxon>
        <taxon>Arachnida</taxon>
        <taxon>Araneae</taxon>
        <taxon>Araneomorphae</taxon>
        <taxon>Entelegynae</taxon>
        <taxon>Araneoidea</taxon>
        <taxon>Araneidae</taxon>
        <taxon>Araneus</taxon>
    </lineage>
</organism>
<dbReference type="InterPro" id="IPR008906">
    <property type="entry name" value="HATC_C_dom"/>
</dbReference>
<evidence type="ECO:0000259" key="1">
    <source>
        <dbReference type="Pfam" id="PF05699"/>
    </source>
</evidence>
<dbReference type="AlphaFoldDB" id="A0A4Y2F2C2"/>
<name>A0A4Y2F2C2_ARAVE</name>
<accession>A0A4Y2F2C2</accession>
<dbReference type="PANTHER" id="PTHR45913:SF19">
    <property type="entry name" value="LOW QUALITY PROTEIN: ZINC FINGER BED DOMAIN-CONTAINING PROTEIN 5-LIKE"/>
    <property type="match status" value="1"/>
</dbReference>
<dbReference type="Pfam" id="PF05699">
    <property type="entry name" value="Dimer_Tnp_hAT"/>
    <property type="match status" value="1"/>
</dbReference>
<dbReference type="PANTHER" id="PTHR45913">
    <property type="entry name" value="EPM2A-INTERACTING PROTEIN 1"/>
    <property type="match status" value="1"/>
</dbReference>